<dbReference type="PANTHER" id="PTHR31084">
    <property type="entry name" value="ALPHA-L-FUCOSIDASE 2"/>
    <property type="match status" value="1"/>
</dbReference>
<feature type="domain" description="Glycosyl hydrolase family 95 catalytic" evidence="3">
    <location>
        <begin position="278"/>
        <end position="693"/>
    </location>
</feature>
<dbReference type="Gene3D" id="2.60.40.1180">
    <property type="entry name" value="Golgi alpha-mannosidase II"/>
    <property type="match status" value="1"/>
</dbReference>
<dbReference type="EMBL" id="JACHXW010000002">
    <property type="protein sequence ID" value="MBB3150579.1"/>
    <property type="molecule type" value="Genomic_DNA"/>
</dbReference>
<gene>
    <name evidence="4" type="ORF">FHS16_000613</name>
</gene>
<dbReference type="PANTHER" id="PTHR31084:SF0">
    <property type="entry name" value="ALPHA-L-FUCOSIDASE 2"/>
    <property type="match status" value="1"/>
</dbReference>
<dbReference type="InterPro" id="IPR013780">
    <property type="entry name" value="Glyco_hydro_b"/>
</dbReference>
<sequence length="792" mass="88375">MKLQYKKPASAWTEALPIGNGRLGAMIFDGVEKERIGLNEDTLWSGYPKDWNNAEAKEALPRVRKLIKEGRYAEADLETKQMMGPYTQSYLPFGDMHITFEHGNKYENYQRTLDLENGLSTVEYEIGGIAYKRELFASNPDQLILLKLEASEPGVLNVHVKMDSPLRYRTEADGQRYLLKGLAPEHVAPSYFKDNHPIVYGSGDESEAMRFEGVLAATSKDGTVITDGDGLHVYGGTEVVIYFSGATSFNGYDQLPGSQGKDASAAAASALDNGFKKSYEELKASHLSDYHFLFNRVEFRIGDALAPTDMPTDQRIREFGAKDPGLVELLFHYGRYLMISSSRGGTKPANLQGIWNESTRPPWSSNWTLNINAEMNYWPAETCNLAECHQPLLAFIEELSVNGAVTASTNYGARGWAAHHNADIWAQTAPVGNYGDGDPVWAYWPMGGIWLAQHLWEHFSFGRDEEYLRSHAYPIMKEAALFCLDWLIDDGQGRLITSPSTSPEHKFRIGDKLFGVSEAATMDLSLIWDLFTNCIEASESLVTDEAFREELKAARASLLPLQIGSYGQLQEWSQDFADEDKHHRHVSHLFGIYPGRQLTQDETPELYAAAKQSLLRRGDDGTGWSLGWKVGLWARFRDGDHALRLLDQSLRLVKENEAELYDHGGVYGNLFGAHPPFQIDGNFAATAGIAEMLLQSHQSYLELLPALPAAWHSGVIKGLRARGGFEVSIRWENGRLAEAELLSLSGEDCSLWTEASWTIESSDGAVINGRRSDEAVIRFRTKSGQAFRIIAN</sequence>
<dbReference type="Pfam" id="PF21307">
    <property type="entry name" value="Glyco_hydro_95_C"/>
    <property type="match status" value="1"/>
</dbReference>
<dbReference type="InterPro" id="IPR027414">
    <property type="entry name" value="GH95_N_dom"/>
</dbReference>
<dbReference type="Proteomes" id="UP000518605">
    <property type="component" value="Unassembled WGS sequence"/>
</dbReference>
<dbReference type="RefSeq" id="WP_183558716.1">
    <property type="nucleotide sequence ID" value="NZ_CBCSLB010000004.1"/>
</dbReference>
<evidence type="ECO:0000259" key="2">
    <source>
        <dbReference type="Pfam" id="PF21307"/>
    </source>
</evidence>
<protein>
    <submittedName>
        <fullName evidence="4">Alpha-L-fucosidase 2</fullName>
        <ecNumber evidence="4">3.2.1.51</ecNumber>
    </submittedName>
</protein>
<keyword evidence="5" id="KW-1185">Reference proteome</keyword>
<dbReference type="Pfam" id="PF22124">
    <property type="entry name" value="Glyco_hydro_95_cat"/>
    <property type="match status" value="1"/>
</dbReference>
<evidence type="ECO:0000313" key="4">
    <source>
        <dbReference type="EMBL" id="MBB3150579.1"/>
    </source>
</evidence>
<dbReference type="Pfam" id="PF14498">
    <property type="entry name" value="Glyco_hyd_65N_2"/>
    <property type="match status" value="1"/>
</dbReference>
<comment type="caution">
    <text evidence="4">The sequence shown here is derived from an EMBL/GenBank/DDBJ whole genome shotgun (WGS) entry which is preliminary data.</text>
</comment>
<keyword evidence="4" id="KW-0378">Hydrolase</keyword>
<feature type="domain" description="Alpha fucosidase A-like C-terminal" evidence="2">
    <location>
        <begin position="695"/>
        <end position="789"/>
    </location>
</feature>
<dbReference type="SUPFAM" id="SSF48208">
    <property type="entry name" value="Six-hairpin glycosidases"/>
    <property type="match status" value="1"/>
</dbReference>
<dbReference type="InterPro" id="IPR049053">
    <property type="entry name" value="AFCA-like_C"/>
</dbReference>
<dbReference type="InterPro" id="IPR008928">
    <property type="entry name" value="6-hairpin_glycosidase_sf"/>
</dbReference>
<dbReference type="AlphaFoldDB" id="A0A7W5G821"/>
<evidence type="ECO:0000259" key="3">
    <source>
        <dbReference type="Pfam" id="PF22124"/>
    </source>
</evidence>
<organism evidence="4 5">
    <name type="scientific">Paenibacillus endophyticus</name>
    <dbReference type="NCBI Taxonomy" id="1294268"/>
    <lineage>
        <taxon>Bacteria</taxon>
        <taxon>Bacillati</taxon>
        <taxon>Bacillota</taxon>
        <taxon>Bacilli</taxon>
        <taxon>Bacillales</taxon>
        <taxon>Paenibacillaceae</taxon>
        <taxon>Paenibacillus</taxon>
    </lineage>
</organism>
<dbReference type="GO" id="GO:0005975">
    <property type="term" value="P:carbohydrate metabolic process"/>
    <property type="evidence" value="ECO:0007669"/>
    <property type="project" value="InterPro"/>
</dbReference>
<dbReference type="InterPro" id="IPR016518">
    <property type="entry name" value="Alpha-L-fucosidase"/>
</dbReference>
<name>A0A7W5G821_9BACL</name>
<evidence type="ECO:0000313" key="5">
    <source>
        <dbReference type="Proteomes" id="UP000518605"/>
    </source>
</evidence>
<dbReference type="Gene3D" id="2.70.98.50">
    <property type="entry name" value="putative glycoside hydrolase family protein from bacillus halodurans"/>
    <property type="match status" value="1"/>
</dbReference>
<dbReference type="GO" id="GO:0004560">
    <property type="term" value="F:alpha-L-fucosidase activity"/>
    <property type="evidence" value="ECO:0007669"/>
    <property type="project" value="UniProtKB-EC"/>
</dbReference>
<dbReference type="EC" id="3.2.1.51" evidence="4"/>
<dbReference type="InterPro" id="IPR054363">
    <property type="entry name" value="GH95_cat"/>
</dbReference>
<dbReference type="FunFam" id="1.50.10.10:FF:000028">
    <property type="entry name" value="Alpha-L-fucosidase 2"/>
    <property type="match status" value="1"/>
</dbReference>
<keyword evidence="4" id="KW-0326">Glycosidase</keyword>
<evidence type="ECO:0000259" key="1">
    <source>
        <dbReference type="Pfam" id="PF14498"/>
    </source>
</evidence>
<accession>A0A7W5G821</accession>
<feature type="domain" description="Glycosyl hydrolase family 95 N-terminal" evidence="1">
    <location>
        <begin position="3"/>
        <end position="251"/>
    </location>
</feature>
<proteinExistence type="predicted"/>
<reference evidence="4 5" key="1">
    <citation type="submission" date="2020-08" db="EMBL/GenBank/DDBJ databases">
        <title>Genomic Encyclopedia of Type Strains, Phase III (KMG-III): the genomes of soil and plant-associated and newly described type strains.</title>
        <authorList>
            <person name="Whitman W."/>
        </authorList>
    </citation>
    <scope>NUCLEOTIDE SEQUENCE [LARGE SCALE GENOMIC DNA]</scope>
    <source>
        <strain evidence="4 5">CECT 8234</strain>
    </source>
</reference>
<dbReference type="PIRSF" id="PIRSF007663">
    <property type="entry name" value="UCP007663"/>
    <property type="match status" value="1"/>
</dbReference>